<sequence>MQVWIYSLSAEGLSLVIEGVVSLFVSTVVAGCHKGFACCAE</sequence>
<accession>B4U1W2</accession>
<gene>
    <name evidence="1" type="ordered locus">Sez_0612</name>
</gene>
<organism evidence="1 2">
    <name type="scientific">Streptococcus equi subsp. zooepidemicus (strain MGCS10565)</name>
    <dbReference type="NCBI Taxonomy" id="552526"/>
    <lineage>
        <taxon>Bacteria</taxon>
        <taxon>Bacillati</taxon>
        <taxon>Bacillota</taxon>
        <taxon>Bacilli</taxon>
        <taxon>Lactobacillales</taxon>
        <taxon>Streptococcaceae</taxon>
        <taxon>Streptococcus</taxon>
    </lineage>
</organism>
<dbReference type="KEGG" id="sez:Sez_0612"/>
<reference evidence="1 2" key="1">
    <citation type="journal article" date="2008" name="PLoS ONE">
        <title>Genome sequence of a lancefield group C Streptococcus zooepidemicus strain causing epidemic nephritis: new information about an old disease.</title>
        <authorList>
            <person name="Beres S.B."/>
            <person name="Sesso R."/>
            <person name="Pinto S.W.L."/>
            <person name="Hoe N.P."/>
            <person name="Porcella S.F."/>
            <person name="Deleo F.R."/>
            <person name="Musser J.M."/>
        </authorList>
    </citation>
    <scope>NUCLEOTIDE SEQUENCE [LARGE SCALE GENOMIC DNA]</scope>
    <source>
        <strain evidence="1 2">MGCS10565</strain>
    </source>
</reference>
<dbReference type="AlphaFoldDB" id="B4U1W2"/>
<evidence type="ECO:0000313" key="1">
    <source>
        <dbReference type="EMBL" id="ACG61979.1"/>
    </source>
</evidence>
<name>B4U1W2_STREM</name>
<dbReference type="HOGENOM" id="CLU_3277096_0_0_9"/>
<proteinExistence type="predicted"/>
<protein>
    <submittedName>
        <fullName evidence="1">Uncharacterized protein</fullName>
    </submittedName>
</protein>
<dbReference type="EMBL" id="CP001129">
    <property type="protein sequence ID" value="ACG61979.1"/>
    <property type="molecule type" value="Genomic_DNA"/>
</dbReference>
<dbReference type="Proteomes" id="UP000001873">
    <property type="component" value="Chromosome"/>
</dbReference>
<evidence type="ECO:0000313" key="2">
    <source>
        <dbReference type="Proteomes" id="UP000001873"/>
    </source>
</evidence>